<dbReference type="GO" id="GO:0005524">
    <property type="term" value="F:ATP binding"/>
    <property type="evidence" value="ECO:0007669"/>
    <property type="project" value="UniProtKB-KW"/>
</dbReference>
<dbReference type="GO" id="GO:0016887">
    <property type="term" value="F:ATP hydrolysis activity"/>
    <property type="evidence" value="ECO:0007669"/>
    <property type="project" value="TreeGrafter"/>
</dbReference>
<dbReference type="EMBL" id="MVHR01000040">
    <property type="protein sequence ID" value="ORA69984.1"/>
    <property type="molecule type" value="Genomic_DNA"/>
</dbReference>
<protein>
    <submittedName>
        <fullName evidence="3">Uncharacterized protein</fullName>
    </submittedName>
</protein>
<dbReference type="STRING" id="53376.BST25_20240"/>
<name>A0A1X0DC54_MYCHE</name>
<proteinExistence type="predicted"/>
<dbReference type="PRINTS" id="PR00819">
    <property type="entry name" value="CBXCFQXSUPER"/>
</dbReference>
<evidence type="ECO:0000313" key="4">
    <source>
        <dbReference type="Proteomes" id="UP000192566"/>
    </source>
</evidence>
<keyword evidence="2" id="KW-0067">ATP-binding</keyword>
<keyword evidence="1" id="KW-0547">Nucleotide-binding</keyword>
<evidence type="ECO:0000256" key="2">
    <source>
        <dbReference type="ARBA" id="ARBA00022840"/>
    </source>
</evidence>
<keyword evidence="4" id="KW-1185">Reference proteome</keyword>
<dbReference type="PANTHER" id="PTHR43392:SF2">
    <property type="entry name" value="AAA-TYPE ATPASE FAMILY PROTEIN _ ANKYRIN REPEAT FAMILY PROTEIN"/>
    <property type="match status" value="1"/>
</dbReference>
<accession>A0A1X0DC54</accession>
<dbReference type="InterPro" id="IPR050773">
    <property type="entry name" value="CbxX/CfxQ_RuBisCO_ESX"/>
</dbReference>
<organism evidence="3 4">
    <name type="scientific">Mycobacterium heidelbergense</name>
    <dbReference type="NCBI Taxonomy" id="53376"/>
    <lineage>
        <taxon>Bacteria</taxon>
        <taxon>Bacillati</taxon>
        <taxon>Actinomycetota</taxon>
        <taxon>Actinomycetes</taxon>
        <taxon>Mycobacteriales</taxon>
        <taxon>Mycobacteriaceae</taxon>
        <taxon>Mycobacterium</taxon>
        <taxon>Mycobacterium simiae complex</taxon>
    </lineage>
</organism>
<evidence type="ECO:0000256" key="1">
    <source>
        <dbReference type="ARBA" id="ARBA00022741"/>
    </source>
</evidence>
<dbReference type="Proteomes" id="UP000192566">
    <property type="component" value="Unassembled WGS sequence"/>
</dbReference>
<reference evidence="3 4" key="1">
    <citation type="submission" date="2017-02" db="EMBL/GenBank/DDBJ databases">
        <title>The new phylogeny of genus Mycobacterium.</title>
        <authorList>
            <person name="Tortoli E."/>
            <person name="Trovato A."/>
            <person name="Cirillo D.M."/>
        </authorList>
    </citation>
    <scope>NUCLEOTIDE SEQUENCE [LARGE SCALE GENOMIC DNA]</scope>
    <source>
        <strain evidence="3 4">DSM 44471</strain>
    </source>
</reference>
<comment type="caution">
    <text evidence="3">The sequence shown here is derived from an EMBL/GenBank/DDBJ whole genome shotgun (WGS) entry which is preliminary data.</text>
</comment>
<dbReference type="OrthoDB" id="9806903at2"/>
<dbReference type="RefSeq" id="WP_083076448.1">
    <property type="nucleotide sequence ID" value="NZ_AP022615.1"/>
</dbReference>
<dbReference type="AlphaFoldDB" id="A0A1X0DC54"/>
<dbReference type="Gene3D" id="3.40.50.300">
    <property type="entry name" value="P-loop containing nucleotide triphosphate hydrolases"/>
    <property type="match status" value="1"/>
</dbReference>
<dbReference type="PANTHER" id="PTHR43392">
    <property type="entry name" value="AAA-TYPE ATPASE FAMILY PROTEIN / ANKYRIN REPEAT FAMILY PROTEIN"/>
    <property type="match status" value="1"/>
</dbReference>
<dbReference type="SUPFAM" id="SSF52540">
    <property type="entry name" value="P-loop containing nucleoside triphosphate hydrolases"/>
    <property type="match status" value="1"/>
</dbReference>
<dbReference type="InterPro" id="IPR027417">
    <property type="entry name" value="P-loop_NTPase"/>
</dbReference>
<gene>
    <name evidence="3" type="ORF">BST25_20240</name>
</gene>
<evidence type="ECO:0000313" key="3">
    <source>
        <dbReference type="EMBL" id="ORA69984.1"/>
    </source>
</evidence>
<sequence>MSVGWRAWEEGDAVDEVLGATGVWLIPRAPTLVGEPRCRVVTPDTSRDAHAGTVLAREHQEVLEWAQARVEELIGVAEAKEHFAGWRSTLQASQHGGAGTSCADNHMVFLGAPGTAKRTFARVIGEVLFGLGVIARPEVTVVAAEDVVVGGLSRSAVAMKSVCDDARGGVLFIEEAYRLAPQTERCSWGVDALTMLQTCMAEYRDELVVILAGYPDPMRAFLTTHHELAGRFPVTMSFASYTPDEVVAIGRRIAGKENLVVGDTVWELLRTEAARLRSIPYGHATLLDAAGNAHYAYDVVVMCRRARLRRLNRVAPNRGDLKHLVRTDPGVLHVSTADMERALTASHPPTLTG</sequence>
<dbReference type="InterPro" id="IPR000641">
    <property type="entry name" value="CbxX/CfxQ"/>
</dbReference>